<keyword evidence="3" id="KW-1185">Reference proteome</keyword>
<protein>
    <submittedName>
        <fullName evidence="2">Uncharacterized protein</fullName>
    </submittedName>
</protein>
<dbReference type="Proteomes" id="UP000661858">
    <property type="component" value="Unassembled WGS sequence"/>
</dbReference>
<feature type="region of interest" description="Disordered" evidence="1">
    <location>
        <begin position="361"/>
        <end position="399"/>
    </location>
</feature>
<organism evidence="2 3">
    <name type="scientific">Streptomyces actinomycinicus</name>
    <dbReference type="NCBI Taxonomy" id="1695166"/>
    <lineage>
        <taxon>Bacteria</taxon>
        <taxon>Bacillati</taxon>
        <taxon>Actinomycetota</taxon>
        <taxon>Actinomycetes</taxon>
        <taxon>Kitasatosporales</taxon>
        <taxon>Streptomycetaceae</taxon>
        <taxon>Streptomyces</taxon>
    </lineage>
</organism>
<reference evidence="2" key="1">
    <citation type="submission" date="2021-01" db="EMBL/GenBank/DDBJ databases">
        <title>WGS of actinomycetes isolated from Thailand.</title>
        <authorList>
            <person name="Thawai C."/>
        </authorList>
    </citation>
    <scope>NUCLEOTIDE SEQUENCE</scope>
    <source>
        <strain evidence="2">RCU-197</strain>
    </source>
</reference>
<evidence type="ECO:0000256" key="1">
    <source>
        <dbReference type="SAM" id="MobiDB-lite"/>
    </source>
</evidence>
<evidence type="ECO:0000313" key="2">
    <source>
        <dbReference type="EMBL" id="MBL1087558.1"/>
    </source>
</evidence>
<gene>
    <name evidence="2" type="ORF">JK359_37440</name>
</gene>
<dbReference type="AlphaFoldDB" id="A0A937EQ89"/>
<name>A0A937EQ89_9ACTN</name>
<sequence length="399" mass="43186">MEQRHQSRGRQLAGNHRALSDAALIRCLRSAAPDRPDAPPGEAVDAPQVLQELRRRHLSAMASYAGLWVQGSHAQILAAEAFRHSERGIGAFEPEDALRLQLLLTVAQTAERWAFTGRRAVLEPGFLRWLDHRALDDRRETEGAGYPPKASADSGSSLARWAVYTLPPRIRSLLWYTVIEPADTEDTAAVLGLTAVHPAARREDLLHRVRGAYLVHYTAQAGEACRNLIKLLEATTRPGTSAHRSDYLDRHLARCPDCSAAHHDLTRLFQQPDVLLAEALLPWAATAYLRARRTVRTAPRPPVRPARTAPPTRRGSREEPRRSARHARPATAHSSARTTVTITAMALLAVGAAAALTLAQQPAGTGTPPPVSPSPMRGETDPPAGGQGGLSDATACVSG</sequence>
<comment type="caution">
    <text evidence="2">The sequence shown here is derived from an EMBL/GenBank/DDBJ whole genome shotgun (WGS) entry which is preliminary data.</text>
</comment>
<feature type="region of interest" description="Disordered" evidence="1">
    <location>
        <begin position="296"/>
        <end position="337"/>
    </location>
</feature>
<dbReference type="RefSeq" id="WP_201844099.1">
    <property type="nucleotide sequence ID" value="NZ_JAERRK010000036.1"/>
</dbReference>
<evidence type="ECO:0000313" key="3">
    <source>
        <dbReference type="Proteomes" id="UP000661858"/>
    </source>
</evidence>
<dbReference type="EMBL" id="JAERRK010000036">
    <property type="protein sequence ID" value="MBL1087558.1"/>
    <property type="molecule type" value="Genomic_DNA"/>
</dbReference>
<accession>A0A937EQ89</accession>
<proteinExistence type="predicted"/>